<protein>
    <submittedName>
        <fullName evidence="3">RICIN domain-containing protein</fullName>
    </submittedName>
</protein>
<gene>
    <name evidence="3" type="ORF">ABUW04_17045</name>
</gene>
<dbReference type="EMBL" id="JBEUKS010000005">
    <property type="protein sequence ID" value="MFC1439967.1"/>
    <property type="molecule type" value="Genomic_DNA"/>
</dbReference>
<organism evidence="3 4">
    <name type="scientific">Streptacidiphilus jeojiensis</name>
    <dbReference type="NCBI Taxonomy" id="3229225"/>
    <lineage>
        <taxon>Bacteria</taxon>
        <taxon>Bacillati</taxon>
        <taxon>Actinomycetota</taxon>
        <taxon>Actinomycetes</taxon>
        <taxon>Kitasatosporales</taxon>
        <taxon>Streptomycetaceae</taxon>
        <taxon>Streptacidiphilus</taxon>
    </lineage>
</organism>
<keyword evidence="4" id="KW-1185">Reference proteome</keyword>
<dbReference type="CDD" id="cd15482">
    <property type="entry name" value="Sialidase_non-viral"/>
    <property type="match status" value="1"/>
</dbReference>
<dbReference type="Proteomes" id="UP001592581">
    <property type="component" value="Unassembled WGS sequence"/>
</dbReference>
<dbReference type="Gene3D" id="2.120.10.10">
    <property type="match status" value="1"/>
</dbReference>
<dbReference type="Pfam" id="PF14200">
    <property type="entry name" value="RicinB_lectin_2"/>
    <property type="match status" value="2"/>
</dbReference>
<proteinExistence type="predicted"/>
<dbReference type="RefSeq" id="WP_380565571.1">
    <property type="nucleotide sequence ID" value="NZ_JBEUKS010000005.1"/>
</dbReference>
<dbReference type="PANTHER" id="PTHR38792">
    <property type="entry name" value="BNR/ASP-BOX REPEAT DOMAIN PROTEIN (AFU_ORTHOLOGUE AFUA_7G06430)-RELATED"/>
    <property type="match status" value="1"/>
</dbReference>
<dbReference type="CDD" id="cd00161">
    <property type="entry name" value="beta-trefoil_Ricin-like"/>
    <property type="match status" value="2"/>
</dbReference>
<dbReference type="SUPFAM" id="SSF50370">
    <property type="entry name" value="Ricin B-like lectins"/>
    <property type="match status" value="2"/>
</dbReference>
<evidence type="ECO:0000259" key="2">
    <source>
        <dbReference type="SMART" id="SM00458"/>
    </source>
</evidence>
<feature type="domain" description="Ricin B lectin" evidence="2">
    <location>
        <begin position="534"/>
        <end position="667"/>
    </location>
</feature>
<keyword evidence="1" id="KW-0732">Signal</keyword>
<dbReference type="SMART" id="SM00458">
    <property type="entry name" value="RICIN"/>
    <property type="match status" value="2"/>
</dbReference>
<dbReference type="InterPro" id="IPR035992">
    <property type="entry name" value="Ricin_B-like_lectins"/>
</dbReference>
<dbReference type="PROSITE" id="PS50231">
    <property type="entry name" value="RICIN_B_LECTIN"/>
    <property type="match status" value="2"/>
</dbReference>
<sequence length="670" mass="70324">MARAARSLWAVALAFCAAVALALGGAPAAQARTSAVQTVFTPTSAAGYVNPGAMYARSITLHHAGDANGTILTTFEVYTNGTPYFPVYRSTDGGTSWSYLSQVTDTVNGYGMRWNPQIYELPAALGSLPAGTLLEAGLSVPADRSSTEILLYDSTDQGASWHFLSSVAKGGAAWTADPNTPVWEPFLLMNNGRLDVYYSDQRENSVNSQKLVHQTSTDGTSWGSVVDDVVYPAQSARPGMATVAAIGGGKWIMTYEYCNAPSGGCPVYYKIASDPESFGSATGQQIVLNDGSKPCCQPYVVWTPSGGANGTIVVSDGGQTALAVNTAGGAAGSWKSEGSNAPGGYSRSLMLMPDGNTVMTLTGGYHDSSYLNQVQFALDNIAPGISAGATYTLTNSYSGLNLGATATADGSPAVQLTAAATSTQQQWVLTRQADGYFTLTDVAAGKLLAVTGGSTADGATTELRTASSGSAAQEWSVVQQSDGSFTLANRRSGLLLDDYQWSKSSGSTVDQWEDTGGANQRWTLTQTALPALTTGQYSIQNNFGEYLEIPGGSTASGTQADQWWYADQSWHLWRFAAVSGGYQIVNVNSGLVLTDTYPASTDAITQTAAVSGNSNQVWTLVPHGNQYLVKNAGTGRYVTIAQGSSSDLAKSVSWTESDSSDQLWTVRRLN</sequence>
<evidence type="ECO:0000313" key="3">
    <source>
        <dbReference type="EMBL" id="MFC1439967.1"/>
    </source>
</evidence>
<comment type="caution">
    <text evidence="3">The sequence shown here is derived from an EMBL/GenBank/DDBJ whole genome shotgun (WGS) entry which is preliminary data.</text>
</comment>
<accession>A0ABV6XP50</accession>
<evidence type="ECO:0000313" key="4">
    <source>
        <dbReference type="Proteomes" id="UP001592581"/>
    </source>
</evidence>
<dbReference type="InterPro" id="IPR000772">
    <property type="entry name" value="Ricin_B_lectin"/>
</dbReference>
<reference evidence="3 4" key="1">
    <citation type="submission" date="2024-06" db="EMBL/GenBank/DDBJ databases">
        <authorList>
            <person name="Lee S.D."/>
        </authorList>
    </citation>
    <scope>NUCLEOTIDE SEQUENCE [LARGE SCALE GENOMIC DNA]</scope>
    <source>
        <strain evidence="3 4">N1-10</strain>
    </source>
</reference>
<evidence type="ECO:0000256" key="1">
    <source>
        <dbReference type="SAM" id="SignalP"/>
    </source>
</evidence>
<dbReference type="SUPFAM" id="SSF50939">
    <property type="entry name" value="Sialidases"/>
    <property type="match status" value="1"/>
</dbReference>
<dbReference type="Gene3D" id="2.80.10.50">
    <property type="match status" value="3"/>
</dbReference>
<name>A0ABV6XP50_9ACTN</name>
<feature type="signal peptide" evidence="1">
    <location>
        <begin position="1"/>
        <end position="31"/>
    </location>
</feature>
<dbReference type="InterPro" id="IPR036278">
    <property type="entry name" value="Sialidase_sf"/>
</dbReference>
<dbReference type="PANTHER" id="PTHR38792:SF3">
    <property type="entry name" value="BNR_ASP-BOX REPEAT DOMAIN PROTEIN (AFU_ORTHOLOGUE AFUA_7G06430)-RELATED"/>
    <property type="match status" value="1"/>
</dbReference>
<feature type="domain" description="Ricin B lectin" evidence="2">
    <location>
        <begin position="388"/>
        <end position="525"/>
    </location>
</feature>
<feature type="chain" id="PRO_5045691057" evidence="1">
    <location>
        <begin position="32"/>
        <end position="670"/>
    </location>
</feature>